<dbReference type="Proteomes" id="UP000078541">
    <property type="component" value="Unassembled WGS sequence"/>
</dbReference>
<feature type="region of interest" description="Disordered" evidence="1">
    <location>
        <begin position="22"/>
        <end position="53"/>
    </location>
</feature>
<accession>A0A151JW36</accession>
<name>A0A151JW36_9HYME</name>
<evidence type="ECO:0000313" key="3">
    <source>
        <dbReference type="Proteomes" id="UP000078541"/>
    </source>
</evidence>
<reference evidence="2 3" key="1">
    <citation type="submission" date="2016-03" db="EMBL/GenBank/DDBJ databases">
        <title>Trachymyrmex septentrionalis WGS genome.</title>
        <authorList>
            <person name="Nygaard S."/>
            <person name="Hu H."/>
            <person name="Boomsma J."/>
            <person name="Zhang G."/>
        </authorList>
    </citation>
    <scope>NUCLEOTIDE SEQUENCE [LARGE SCALE GENOMIC DNA]</scope>
    <source>
        <strain evidence="2">Tsep2-gDNA-1</strain>
        <tissue evidence="2">Whole body</tissue>
    </source>
</reference>
<organism evidence="2 3">
    <name type="scientific">Trachymyrmex septentrionalis</name>
    <dbReference type="NCBI Taxonomy" id="34720"/>
    <lineage>
        <taxon>Eukaryota</taxon>
        <taxon>Metazoa</taxon>
        <taxon>Ecdysozoa</taxon>
        <taxon>Arthropoda</taxon>
        <taxon>Hexapoda</taxon>
        <taxon>Insecta</taxon>
        <taxon>Pterygota</taxon>
        <taxon>Neoptera</taxon>
        <taxon>Endopterygota</taxon>
        <taxon>Hymenoptera</taxon>
        <taxon>Apocrita</taxon>
        <taxon>Aculeata</taxon>
        <taxon>Formicoidea</taxon>
        <taxon>Formicidae</taxon>
        <taxon>Myrmicinae</taxon>
        <taxon>Trachymyrmex</taxon>
    </lineage>
</organism>
<gene>
    <name evidence="2" type="ORF">ALC56_07547</name>
</gene>
<protein>
    <submittedName>
        <fullName evidence="2">Uncharacterized protein F54H12.2</fullName>
    </submittedName>
</protein>
<proteinExistence type="predicted"/>
<evidence type="ECO:0000313" key="2">
    <source>
        <dbReference type="EMBL" id="KYN38087.1"/>
    </source>
</evidence>
<dbReference type="EMBL" id="KQ981679">
    <property type="protein sequence ID" value="KYN38087.1"/>
    <property type="molecule type" value="Genomic_DNA"/>
</dbReference>
<dbReference type="AlphaFoldDB" id="A0A151JW36"/>
<feature type="compositionally biased region" description="Low complexity" evidence="1">
    <location>
        <begin position="25"/>
        <end position="40"/>
    </location>
</feature>
<keyword evidence="3" id="KW-1185">Reference proteome</keyword>
<evidence type="ECO:0000256" key="1">
    <source>
        <dbReference type="SAM" id="MobiDB-lite"/>
    </source>
</evidence>
<dbReference type="STRING" id="34720.A0A151JW36"/>
<sequence length="292" mass="32617">MQHQLRQNPTSFVDGESKEIAVPQNSDNTLSSNNTTQTVTKARGGKCTERHYGDTYGLSEKREDRKTYVNAIKIRILDASLLVRRAKISPGVLLAHARMLSKTTAKYPLTRVEVKTFTIHAGVVGESIDNAILGQLPKRIIVGFVDNKAFNGDRKLNPFNFKNYGINFFSLYADGMQIPSRPIQPNFSKNDPLYVEAYHTLFSGTGIHFLNEGNSISRDDYANGYTLFAFDLTPDLSANCAGHWNLVKHGSLRLEVRFEKALSATINCIVYAEFDNVLEIDSSRQVIVDFSG</sequence>